<sequence length="262" mass="29850">MKPSVCVVICYWIGRSPKALLRLLAQMEKYPANEPFDVLIVCNGGDEKPLEVPAGFQGLRIEVINRKNEGWNLGAWQAGWKERPGYDYYLFLQAECFIKEQDWLRRYVHRFQTDQGIGLLGEHIMWNAMTWDYIRKCTELDLGAASGVANTIDKYQANLSAFGVDPGDTGTHLVSIILFTSREILEQVNGFPLMGESYIEAVSCEIGLSKQIQNKGYRISQLTDTAFWKIGHRQWTASDRIKMKAVNALKNSVRRIIPRRAS</sequence>
<dbReference type="Proteomes" id="UP000199502">
    <property type="component" value="Unassembled WGS sequence"/>
</dbReference>
<name>A0A1G5H5I0_9RHOB</name>
<accession>A0A1G5H5I0</accession>
<proteinExistence type="predicted"/>
<dbReference type="SUPFAM" id="SSF53448">
    <property type="entry name" value="Nucleotide-diphospho-sugar transferases"/>
    <property type="match status" value="1"/>
</dbReference>
<evidence type="ECO:0008006" key="3">
    <source>
        <dbReference type="Google" id="ProtNLM"/>
    </source>
</evidence>
<dbReference type="STRING" id="336292.SAMN05660710_02003"/>
<reference evidence="1 2" key="1">
    <citation type="submission" date="2016-10" db="EMBL/GenBank/DDBJ databases">
        <authorList>
            <person name="de Groot N.N."/>
        </authorList>
    </citation>
    <scope>NUCLEOTIDE SEQUENCE [LARGE SCALE GENOMIC DNA]</scope>
    <source>
        <strain evidence="1 2">CGMCC 1.8925</strain>
    </source>
</reference>
<gene>
    <name evidence="1" type="ORF">SAMN05660710_02003</name>
</gene>
<dbReference type="InterPro" id="IPR029044">
    <property type="entry name" value="Nucleotide-diphossugar_trans"/>
</dbReference>
<protein>
    <recommendedName>
        <fullName evidence="3">Glycosyl transferase family 2</fullName>
    </recommendedName>
</protein>
<organism evidence="1 2">
    <name type="scientific">Paracoccus tibetensis</name>
    <dbReference type="NCBI Taxonomy" id="336292"/>
    <lineage>
        <taxon>Bacteria</taxon>
        <taxon>Pseudomonadati</taxon>
        <taxon>Pseudomonadota</taxon>
        <taxon>Alphaproteobacteria</taxon>
        <taxon>Rhodobacterales</taxon>
        <taxon>Paracoccaceae</taxon>
        <taxon>Paracoccus</taxon>
    </lineage>
</organism>
<dbReference type="AlphaFoldDB" id="A0A1G5H5I0"/>
<dbReference type="EMBL" id="FMVT01000006">
    <property type="protein sequence ID" value="SCY59142.1"/>
    <property type="molecule type" value="Genomic_DNA"/>
</dbReference>
<dbReference type="CDD" id="cd00761">
    <property type="entry name" value="Glyco_tranf_GTA_type"/>
    <property type="match status" value="1"/>
</dbReference>
<evidence type="ECO:0000313" key="1">
    <source>
        <dbReference type="EMBL" id="SCY59142.1"/>
    </source>
</evidence>
<keyword evidence="2" id="KW-1185">Reference proteome</keyword>
<dbReference type="Gene3D" id="3.90.550.10">
    <property type="entry name" value="Spore Coat Polysaccharide Biosynthesis Protein SpsA, Chain A"/>
    <property type="match status" value="1"/>
</dbReference>
<evidence type="ECO:0000313" key="2">
    <source>
        <dbReference type="Proteomes" id="UP000199502"/>
    </source>
</evidence>